<feature type="domain" description="ABM" evidence="1">
    <location>
        <begin position="21"/>
        <end position="70"/>
    </location>
</feature>
<evidence type="ECO:0000259" key="1">
    <source>
        <dbReference type="Pfam" id="PF03992"/>
    </source>
</evidence>
<name>A0A1E5E5T5_9VIBR</name>
<dbReference type="Pfam" id="PF03992">
    <property type="entry name" value="ABM"/>
    <property type="match status" value="1"/>
</dbReference>
<dbReference type="RefSeq" id="WP_017024584.1">
    <property type="nucleotide sequence ID" value="NZ_AJYK02000012.1"/>
</dbReference>
<organism evidence="2 3">
    <name type="scientific">Vibrio rumoiensis 1S-45</name>
    <dbReference type="NCBI Taxonomy" id="1188252"/>
    <lineage>
        <taxon>Bacteria</taxon>
        <taxon>Pseudomonadati</taxon>
        <taxon>Pseudomonadota</taxon>
        <taxon>Gammaproteobacteria</taxon>
        <taxon>Vibrionales</taxon>
        <taxon>Vibrionaceae</taxon>
        <taxon>Vibrio</taxon>
    </lineage>
</organism>
<dbReference type="OrthoDB" id="9812192at2"/>
<dbReference type="Gene3D" id="3.30.70.100">
    <property type="match status" value="1"/>
</dbReference>
<protein>
    <submittedName>
        <fullName evidence="2">Antibiotic biosynthesis monooxygenase</fullName>
    </submittedName>
</protein>
<evidence type="ECO:0000313" key="2">
    <source>
        <dbReference type="EMBL" id="OEF29207.1"/>
    </source>
</evidence>
<proteinExistence type="predicted"/>
<dbReference type="InterPro" id="IPR011008">
    <property type="entry name" value="Dimeric_a/b-barrel"/>
</dbReference>
<reference evidence="2 3" key="1">
    <citation type="journal article" date="2012" name="Science">
        <title>Ecological populations of bacteria act as socially cohesive units of antibiotic production and resistance.</title>
        <authorList>
            <person name="Cordero O.X."/>
            <person name="Wildschutte H."/>
            <person name="Kirkup B."/>
            <person name="Proehl S."/>
            <person name="Ngo L."/>
            <person name="Hussain F."/>
            <person name="Le Roux F."/>
            <person name="Mincer T."/>
            <person name="Polz M.F."/>
        </authorList>
    </citation>
    <scope>NUCLEOTIDE SEQUENCE [LARGE SCALE GENOMIC DNA]</scope>
    <source>
        <strain evidence="2 3">1S-45</strain>
    </source>
</reference>
<dbReference type="InterPro" id="IPR007138">
    <property type="entry name" value="ABM_dom"/>
</dbReference>
<dbReference type="Proteomes" id="UP000094070">
    <property type="component" value="Unassembled WGS sequence"/>
</dbReference>
<dbReference type="GO" id="GO:0004497">
    <property type="term" value="F:monooxygenase activity"/>
    <property type="evidence" value="ECO:0007669"/>
    <property type="project" value="UniProtKB-KW"/>
</dbReference>
<keyword evidence="2" id="KW-0503">Monooxygenase</keyword>
<evidence type="ECO:0000313" key="3">
    <source>
        <dbReference type="Proteomes" id="UP000094070"/>
    </source>
</evidence>
<dbReference type="AlphaFoldDB" id="A0A1E5E5T5"/>
<keyword evidence="2" id="KW-0560">Oxidoreductase</keyword>
<sequence>MSKVTLKGHIIIPTKDLSVVLAELVNHQRLTLEEPGCLVFNVTQCTLNPQKFNVYEEFIDTAAFELHQKRVKASHWGKVTTNVKRYYEITQ</sequence>
<dbReference type="STRING" id="1188252.A1QC_04595"/>
<keyword evidence="3" id="KW-1185">Reference proteome</keyword>
<dbReference type="EMBL" id="AJYK02000012">
    <property type="protein sequence ID" value="OEF29207.1"/>
    <property type="molecule type" value="Genomic_DNA"/>
</dbReference>
<gene>
    <name evidence="2" type="ORF">A1QC_04595</name>
</gene>
<accession>A0A1E5E5T5</accession>
<dbReference type="SUPFAM" id="SSF54909">
    <property type="entry name" value="Dimeric alpha+beta barrel"/>
    <property type="match status" value="1"/>
</dbReference>
<comment type="caution">
    <text evidence="2">The sequence shown here is derived from an EMBL/GenBank/DDBJ whole genome shotgun (WGS) entry which is preliminary data.</text>
</comment>